<dbReference type="RefSeq" id="XP_016211105.1">
    <property type="nucleotide sequence ID" value="XM_016361029.1"/>
</dbReference>
<dbReference type="Proteomes" id="UP000053259">
    <property type="component" value="Unassembled WGS sequence"/>
</dbReference>
<keyword evidence="5" id="KW-1185">Reference proteome</keyword>
<dbReference type="SUPFAM" id="SSF53254">
    <property type="entry name" value="Phosphoglycerate mutase-like"/>
    <property type="match status" value="1"/>
</dbReference>
<dbReference type="CDD" id="cd07067">
    <property type="entry name" value="HP_PGM_like"/>
    <property type="match status" value="1"/>
</dbReference>
<protein>
    <recommendedName>
        <fullName evidence="6">Phosphoglycerate mutase</fullName>
    </recommendedName>
</protein>
<dbReference type="AlphaFoldDB" id="A0A0D1XGB1"/>
<evidence type="ECO:0000256" key="2">
    <source>
        <dbReference type="PIRSR" id="PIRSR613078-2"/>
    </source>
</evidence>
<dbReference type="GO" id="GO:0045820">
    <property type="term" value="P:negative regulation of glycolytic process"/>
    <property type="evidence" value="ECO:0007669"/>
    <property type="project" value="TreeGrafter"/>
</dbReference>
<proteinExistence type="predicted"/>
<dbReference type="GO" id="GO:0004331">
    <property type="term" value="F:fructose-2,6-bisphosphate 2-phosphatase activity"/>
    <property type="evidence" value="ECO:0007669"/>
    <property type="project" value="TreeGrafter"/>
</dbReference>
<sequence>MRVFLIRHGETVDNVANVYGGSRDSELTNHGVQQATRLGQHFAASDVRFTHILSSQLRRAVKTAELVRAAQPEVRDARNNVVSPVVMQLSELAEQDFGSYEGVSFLARQSPNKASGKGPQRTVDKNDPGFVDMESKESMQRRADAFLEQHLVPLVRKEAAMSPTVAVVSHGVILSVLWRRLRSRLPSGSVTLHPEVVTKYGPVDVEKLGGWSNTGYLEMNISYKPMPISVPGTMTSESAKAKETMSALAADRPVTSNALEGWSVTVCAVNSRHHLVGLKRTGGGVGSAPHDDKQQRIDAFVKRRKVEQ</sequence>
<evidence type="ECO:0000313" key="5">
    <source>
        <dbReference type="Proteomes" id="UP000053259"/>
    </source>
</evidence>
<dbReference type="GO" id="GO:0005829">
    <property type="term" value="C:cytosol"/>
    <property type="evidence" value="ECO:0007669"/>
    <property type="project" value="TreeGrafter"/>
</dbReference>
<dbReference type="EMBL" id="KN847556">
    <property type="protein sequence ID" value="KIW01236.1"/>
    <property type="molecule type" value="Genomic_DNA"/>
</dbReference>
<dbReference type="InParanoid" id="A0A0D1XGB1"/>
<evidence type="ECO:0000313" key="4">
    <source>
        <dbReference type="EMBL" id="KIW01236.1"/>
    </source>
</evidence>
<organism evidence="4 5">
    <name type="scientific">Verruconis gallopava</name>
    <dbReference type="NCBI Taxonomy" id="253628"/>
    <lineage>
        <taxon>Eukaryota</taxon>
        <taxon>Fungi</taxon>
        <taxon>Dikarya</taxon>
        <taxon>Ascomycota</taxon>
        <taxon>Pezizomycotina</taxon>
        <taxon>Dothideomycetes</taxon>
        <taxon>Pleosporomycetidae</taxon>
        <taxon>Venturiales</taxon>
        <taxon>Sympoventuriaceae</taxon>
        <taxon>Verruconis</taxon>
    </lineage>
</organism>
<reference evidence="4 5" key="1">
    <citation type="submission" date="2015-01" db="EMBL/GenBank/DDBJ databases">
        <title>The Genome Sequence of Ochroconis gallopava CBS43764.</title>
        <authorList>
            <consortium name="The Broad Institute Genomics Platform"/>
            <person name="Cuomo C."/>
            <person name="de Hoog S."/>
            <person name="Gorbushina A."/>
            <person name="Stielow B."/>
            <person name="Teixiera M."/>
            <person name="Abouelleil A."/>
            <person name="Chapman S.B."/>
            <person name="Priest M."/>
            <person name="Young S.K."/>
            <person name="Wortman J."/>
            <person name="Nusbaum C."/>
            <person name="Birren B."/>
        </authorList>
    </citation>
    <scope>NUCLEOTIDE SEQUENCE [LARGE SCALE GENOMIC DNA]</scope>
    <source>
        <strain evidence="4 5">CBS 43764</strain>
    </source>
</reference>
<feature type="region of interest" description="Disordered" evidence="3">
    <location>
        <begin position="109"/>
        <end position="128"/>
    </location>
</feature>
<dbReference type="STRING" id="253628.A0A0D1XGB1"/>
<dbReference type="InterPro" id="IPR051695">
    <property type="entry name" value="Phosphoglycerate_Mutase"/>
</dbReference>
<dbReference type="GO" id="GO:0043456">
    <property type="term" value="P:regulation of pentose-phosphate shunt"/>
    <property type="evidence" value="ECO:0007669"/>
    <property type="project" value="TreeGrafter"/>
</dbReference>
<evidence type="ECO:0000256" key="3">
    <source>
        <dbReference type="SAM" id="MobiDB-lite"/>
    </source>
</evidence>
<dbReference type="PANTHER" id="PTHR46517">
    <property type="entry name" value="FRUCTOSE-2,6-BISPHOSPHATASE TIGAR"/>
    <property type="match status" value="1"/>
</dbReference>
<dbReference type="SMART" id="SM00855">
    <property type="entry name" value="PGAM"/>
    <property type="match status" value="1"/>
</dbReference>
<dbReference type="VEuPathDB" id="FungiDB:PV09_07279"/>
<feature type="binding site" evidence="2">
    <location>
        <position position="59"/>
    </location>
    <ligand>
        <name>substrate</name>
    </ligand>
</feature>
<dbReference type="GeneID" id="27315252"/>
<dbReference type="InterPro" id="IPR001345">
    <property type="entry name" value="PG/BPGM_mutase_AS"/>
</dbReference>
<dbReference type="Gene3D" id="3.40.50.1240">
    <property type="entry name" value="Phosphoglycerate mutase-like"/>
    <property type="match status" value="1"/>
</dbReference>
<feature type="binding site" evidence="2">
    <location>
        <begin position="7"/>
        <end position="14"/>
    </location>
    <ligand>
        <name>substrate</name>
    </ligand>
</feature>
<dbReference type="InterPro" id="IPR029033">
    <property type="entry name" value="His_PPase_superfam"/>
</dbReference>
<accession>A0A0D1XGB1</accession>
<evidence type="ECO:0000256" key="1">
    <source>
        <dbReference type="ARBA" id="ARBA00022801"/>
    </source>
</evidence>
<dbReference type="InterPro" id="IPR013078">
    <property type="entry name" value="His_Pase_superF_clade-1"/>
</dbReference>
<keyword evidence="1" id="KW-0378">Hydrolase</keyword>
<dbReference type="HOGENOM" id="CLU_033323_0_0_1"/>
<dbReference type="OrthoDB" id="354304at2759"/>
<dbReference type="Pfam" id="PF00300">
    <property type="entry name" value="His_Phos_1"/>
    <property type="match status" value="1"/>
</dbReference>
<name>A0A0D1XGB1_9PEZI</name>
<gene>
    <name evidence="4" type="ORF">PV09_07279</name>
</gene>
<evidence type="ECO:0008006" key="6">
    <source>
        <dbReference type="Google" id="ProtNLM"/>
    </source>
</evidence>
<dbReference type="PROSITE" id="PS00175">
    <property type="entry name" value="PG_MUTASE"/>
    <property type="match status" value="1"/>
</dbReference>
<dbReference type="FunCoup" id="A0A0D1XGB1">
    <property type="interactions" value="1264"/>
</dbReference>
<dbReference type="PANTHER" id="PTHR46517:SF1">
    <property type="entry name" value="FRUCTOSE-2,6-BISPHOSPHATASE TIGAR"/>
    <property type="match status" value="1"/>
</dbReference>